<protein>
    <submittedName>
        <fullName evidence="1">Uncharacterized protein</fullName>
    </submittedName>
</protein>
<accession>A0A5B0M7E8</accession>
<name>A0A5B0M7E8_PUCGR</name>
<proteinExistence type="predicted"/>
<dbReference type="Proteomes" id="UP000325313">
    <property type="component" value="Unassembled WGS sequence"/>
</dbReference>
<evidence type="ECO:0000313" key="1">
    <source>
        <dbReference type="EMBL" id="KAA1072103.1"/>
    </source>
</evidence>
<comment type="caution">
    <text evidence="1">The sequence shown here is derived from an EMBL/GenBank/DDBJ whole genome shotgun (WGS) entry which is preliminary data.</text>
</comment>
<keyword evidence="3" id="KW-1185">Reference proteome</keyword>
<dbReference type="AlphaFoldDB" id="A0A5B0M7E8"/>
<dbReference type="OrthoDB" id="10392459at2759"/>
<dbReference type="Proteomes" id="UP000324748">
    <property type="component" value="Unassembled WGS sequence"/>
</dbReference>
<organism evidence="1 3">
    <name type="scientific">Puccinia graminis f. sp. tritici</name>
    <dbReference type="NCBI Taxonomy" id="56615"/>
    <lineage>
        <taxon>Eukaryota</taxon>
        <taxon>Fungi</taxon>
        <taxon>Dikarya</taxon>
        <taxon>Basidiomycota</taxon>
        <taxon>Pucciniomycotina</taxon>
        <taxon>Pucciniomycetes</taxon>
        <taxon>Pucciniales</taxon>
        <taxon>Pucciniaceae</taxon>
        <taxon>Puccinia</taxon>
    </lineage>
</organism>
<dbReference type="EMBL" id="VDEP01000040">
    <property type="protein sequence ID" value="KAA1135218.1"/>
    <property type="molecule type" value="Genomic_DNA"/>
</dbReference>
<evidence type="ECO:0000313" key="4">
    <source>
        <dbReference type="Proteomes" id="UP000325313"/>
    </source>
</evidence>
<gene>
    <name evidence="1" type="ORF">PGT21_027895</name>
    <name evidence="2" type="ORF">PGTUg99_016624</name>
</gene>
<dbReference type="EMBL" id="VSWC01000170">
    <property type="protein sequence ID" value="KAA1072103.1"/>
    <property type="molecule type" value="Genomic_DNA"/>
</dbReference>
<evidence type="ECO:0000313" key="2">
    <source>
        <dbReference type="EMBL" id="KAA1135218.1"/>
    </source>
</evidence>
<evidence type="ECO:0000313" key="3">
    <source>
        <dbReference type="Proteomes" id="UP000324748"/>
    </source>
</evidence>
<reference evidence="3 4" key="1">
    <citation type="submission" date="2019-05" db="EMBL/GenBank/DDBJ databases">
        <title>Emergence of the Ug99 lineage of the wheat stem rust pathogen through somatic hybridization.</title>
        <authorList>
            <person name="Li F."/>
            <person name="Upadhyaya N.M."/>
            <person name="Sperschneider J."/>
            <person name="Matny O."/>
            <person name="Nguyen-Phuc H."/>
            <person name="Mago R."/>
            <person name="Raley C."/>
            <person name="Miller M.E."/>
            <person name="Silverstein K.A.T."/>
            <person name="Henningsen E."/>
            <person name="Hirsch C.D."/>
            <person name="Visser B."/>
            <person name="Pretorius Z.A."/>
            <person name="Steffenson B.J."/>
            <person name="Schwessinger B."/>
            <person name="Dodds P.N."/>
            <person name="Figueroa M."/>
        </authorList>
    </citation>
    <scope>NUCLEOTIDE SEQUENCE [LARGE SCALE GENOMIC DNA]</scope>
    <source>
        <strain evidence="1">21-0</strain>
        <strain evidence="2 4">Ug99</strain>
    </source>
</reference>
<sequence>MPVPSQPITTVLCPETQEAASTALLHPPCKTSVLVECLLFIQDVRPTISPRKGAAPPLDLRWTKITAKPPLTPWVTDIQSMTWDEFQTEAFKFLGSQCAHLIPAFEAANKDKKIAWYASISGHPKYDSEKKHVILGPIGYLNFVNAAYSAYPAAVLFKLLMKDPCEEDDGPCNVSVLYI</sequence>